<dbReference type="CDD" id="cd00063">
    <property type="entry name" value="FN3"/>
    <property type="match status" value="1"/>
</dbReference>
<reference evidence="2 3" key="1">
    <citation type="submission" date="2024-05" db="EMBL/GenBank/DDBJ databases">
        <title>Genome sequencing and assembly of Indian major carp, Cirrhinus mrigala (Hamilton, 1822).</title>
        <authorList>
            <person name="Mohindra V."/>
            <person name="Chowdhury L.M."/>
            <person name="Lal K."/>
            <person name="Jena J.K."/>
        </authorList>
    </citation>
    <scope>NUCLEOTIDE SEQUENCE [LARGE SCALE GENOMIC DNA]</scope>
    <source>
        <strain evidence="2">CM1030</strain>
        <tissue evidence="2">Blood</tissue>
    </source>
</reference>
<evidence type="ECO:0000313" key="2">
    <source>
        <dbReference type="EMBL" id="KAL0162683.1"/>
    </source>
</evidence>
<feature type="domain" description="Fibronectin type-III" evidence="1">
    <location>
        <begin position="1"/>
        <end position="58"/>
    </location>
</feature>
<accession>A0ABD0NL18</accession>
<dbReference type="PROSITE" id="PS50853">
    <property type="entry name" value="FN3"/>
    <property type="match status" value="1"/>
</dbReference>
<comment type="caution">
    <text evidence="2">The sequence shown here is derived from an EMBL/GenBank/DDBJ whole genome shotgun (WGS) entry which is preliminary data.</text>
</comment>
<feature type="non-terminal residue" evidence="2">
    <location>
        <position position="1"/>
    </location>
</feature>
<feature type="non-terminal residue" evidence="2">
    <location>
        <position position="58"/>
    </location>
</feature>
<gene>
    <name evidence="2" type="ORF">M9458_042079</name>
</gene>
<sequence>VKREQLGPHDWLSMPVPSGQHWLLVQGLEPETAYQFSVLAQNKLGTGPFSEVVTVNTL</sequence>
<dbReference type="Gene3D" id="2.60.40.10">
    <property type="entry name" value="Immunoglobulins"/>
    <property type="match status" value="1"/>
</dbReference>
<evidence type="ECO:0000313" key="3">
    <source>
        <dbReference type="Proteomes" id="UP001529510"/>
    </source>
</evidence>
<proteinExistence type="predicted"/>
<dbReference type="InterPro" id="IPR036116">
    <property type="entry name" value="FN3_sf"/>
</dbReference>
<keyword evidence="3" id="KW-1185">Reference proteome</keyword>
<protein>
    <recommendedName>
        <fullName evidence="1">Fibronectin type-III domain-containing protein</fullName>
    </recommendedName>
</protein>
<evidence type="ECO:0000259" key="1">
    <source>
        <dbReference type="PROSITE" id="PS50853"/>
    </source>
</evidence>
<dbReference type="EMBL" id="JAMKFB020000021">
    <property type="protein sequence ID" value="KAL0162683.1"/>
    <property type="molecule type" value="Genomic_DNA"/>
</dbReference>
<dbReference type="Proteomes" id="UP001529510">
    <property type="component" value="Unassembled WGS sequence"/>
</dbReference>
<organism evidence="2 3">
    <name type="scientific">Cirrhinus mrigala</name>
    <name type="common">Mrigala</name>
    <dbReference type="NCBI Taxonomy" id="683832"/>
    <lineage>
        <taxon>Eukaryota</taxon>
        <taxon>Metazoa</taxon>
        <taxon>Chordata</taxon>
        <taxon>Craniata</taxon>
        <taxon>Vertebrata</taxon>
        <taxon>Euteleostomi</taxon>
        <taxon>Actinopterygii</taxon>
        <taxon>Neopterygii</taxon>
        <taxon>Teleostei</taxon>
        <taxon>Ostariophysi</taxon>
        <taxon>Cypriniformes</taxon>
        <taxon>Cyprinidae</taxon>
        <taxon>Labeoninae</taxon>
        <taxon>Labeonini</taxon>
        <taxon>Cirrhinus</taxon>
    </lineage>
</organism>
<dbReference type="SUPFAM" id="SSF49265">
    <property type="entry name" value="Fibronectin type III"/>
    <property type="match status" value="1"/>
</dbReference>
<dbReference type="AlphaFoldDB" id="A0ABD0NL18"/>
<dbReference type="InterPro" id="IPR013783">
    <property type="entry name" value="Ig-like_fold"/>
</dbReference>
<name>A0ABD0NL18_CIRMR</name>
<dbReference type="InterPro" id="IPR003961">
    <property type="entry name" value="FN3_dom"/>
</dbReference>
<dbReference type="Pfam" id="PF00041">
    <property type="entry name" value="fn3"/>
    <property type="match status" value="1"/>
</dbReference>